<protein>
    <submittedName>
        <fullName evidence="1">Uncharacterized protein</fullName>
    </submittedName>
</protein>
<evidence type="ECO:0000313" key="1">
    <source>
        <dbReference type="EMBL" id="KAJ2891090.1"/>
    </source>
</evidence>
<dbReference type="EMBL" id="JANBVB010001099">
    <property type="protein sequence ID" value="KAJ2891090.1"/>
    <property type="molecule type" value="Genomic_DNA"/>
</dbReference>
<reference evidence="1" key="1">
    <citation type="submission" date="2022-07" db="EMBL/GenBank/DDBJ databases">
        <title>Phylogenomic reconstructions and comparative analyses of Kickxellomycotina fungi.</title>
        <authorList>
            <person name="Reynolds N.K."/>
            <person name="Stajich J.E."/>
            <person name="Barry K."/>
            <person name="Grigoriev I.V."/>
            <person name="Crous P."/>
            <person name="Smith M.E."/>
        </authorList>
    </citation>
    <scope>NUCLEOTIDE SEQUENCE</scope>
    <source>
        <strain evidence="1">CBS 190363</strain>
    </source>
</reference>
<comment type="caution">
    <text evidence="1">The sequence shown here is derived from an EMBL/GenBank/DDBJ whole genome shotgun (WGS) entry which is preliminary data.</text>
</comment>
<evidence type="ECO:0000313" key="2">
    <source>
        <dbReference type="Proteomes" id="UP001139981"/>
    </source>
</evidence>
<gene>
    <name evidence="1" type="ORF">IWW38_003773</name>
</gene>
<name>A0ACC1M0U2_9FUNG</name>
<keyword evidence="2" id="KW-1185">Reference proteome</keyword>
<organism evidence="1 2">
    <name type="scientific">Coemansia aciculifera</name>
    <dbReference type="NCBI Taxonomy" id="417176"/>
    <lineage>
        <taxon>Eukaryota</taxon>
        <taxon>Fungi</taxon>
        <taxon>Fungi incertae sedis</taxon>
        <taxon>Zoopagomycota</taxon>
        <taxon>Kickxellomycotina</taxon>
        <taxon>Kickxellomycetes</taxon>
        <taxon>Kickxellales</taxon>
        <taxon>Kickxellaceae</taxon>
        <taxon>Coemansia</taxon>
    </lineage>
</organism>
<dbReference type="Proteomes" id="UP001139981">
    <property type="component" value="Unassembled WGS sequence"/>
</dbReference>
<sequence length="283" mass="30126">MPPTLQGKTVFVTGGTRGIGRAIAVKCAQNGAHVVVAARNASSSSTVVAEIEGAGGQAIAVPCDIQCEDQVAAAVQAAVARFGGIDVVVNNASTLVLKPTADISMSEYDLMAAINARGAFAVVKHALPYLRNSTNAHILTLCPKPQLESKWFEKNTAYAVSKFTMGMMAFGLAAEQKPFGIASNTLWPFSTIDTDGLAECGNAQFQARPRKPAILADAAYWIITQKSTAFTGNFCLDEIVLRESGVDDFDRYNSVEGTALADLSQDHLIADEQLSRLAELRRK</sequence>
<accession>A0ACC1M0U2</accession>
<proteinExistence type="predicted"/>